<organism evidence="3 4">
    <name type="scientific">Acinetobacter seifertii</name>
    <dbReference type="NCBI Taxonomy" id="1530123"/>
    <lineage>
        <taxon>Bacteria</taxon>
        <taxon>Pseudomonadati</taxon>
        <taxon>Pseudomonadota</taxon>
        <taxon>Gammaproteobacteria</taxon>
        <taxon>Moraxellales</taxon>
        <taxon>Moraxellaceae</taxon>
        <taxon>Acinetobacter</taxon>
        <taxon>Acinetobacter calcoaceticus/baumannii complex</taxon>
    </lineage>
</organism>
<dbReference type="PANTHER" id="PTHR32114:SF2">
    <property type="entry name" value="ABC TRANSPORTER ABCH.3"/>
    <property type="match status" value="1"/>
</dbReference>
<feature type="coiled-coil region" evidence="1">
    <location>
        <begin position="780"/>
        <end position="831"/>
    </location>
</feature>
<keyword evidence="4" id="KW-1185">Reference proteome</keyword>
<keyword evidence="1" id="KW-0175">Coiled coil</keyword>
<feature type="coiled-coil region" evidence="1">
    <location>
        <begin position="947"/>
        <end position="1021"/>
    </location>
</feature>
<dbReference type="InterPro" id="IPR038729">
    <property type="entry name" value="Rad50/SbcC_AAA"/>
</dbReference>
<dbReference type="PANTHER" id="PTHR32114">
    <property type="entry name" value="ABC TRANSPORTER ABCH.3"/>
    <property type="match status" value="1"/>
</dbReference>
<gene>
    <name evidence="3" type="ORF">I6L30_06225</name>
</gene>
<reference evidence="3 4" key="1">
    <citation type="submission" date="2021-06" db="EMBL/GenBank/DDBJ databases">
        <title>FDA dAtabase for Regulatory Grade micrObial Sequences (FDA-ARGOS): Supporting development and validation of Infectious Disease Dx tests.</title>
        <authorList>
            <person name="Sproer C."/>
            <person name="Gronow S."/>
            <person name="Severitt S."/>
            <person name="Schroder I."/>
            <person name="Tallon L."/>
            <person name="Sadzewicz L."/>
            <person name="Zhao X."/>
            <person name="Boylan J."/>
            <person name="Ott S."/>
            <person name="Bowen H."/>
            <person name="Vavikolanu K."/>
            <person name="Mehta A."/>
            <person name="Aluvathingal J."/>
            <person name="Nadendla S."/>
            <person name="Lowell S."/>
            <person name="Myers T."/>
            <person name="Yan Y."/>
        </authorList>
    </citation>
    <scope>NUCLEOTIDE SEQUENCE [LARGE SCALE GENOMIC DNA]</scope>
    <source>
        <strain evidence="3 4">FDAARGOS 1400</strain>
    </source>
</reference>
<feature type="domain" description="Rad50/SbcC-type AAA" evidence="2">
    <location>
        <begin position="5"/>
        <end position="279"/>
    </location>
</feature>
<evidence type="ECO:0000256" key="1">
    <source>
        <dbReference type="SAM" id="Coils"/>
    </source>
</evidence>
<accession>A0ABX8L6C5</accession>
<dbReference type="Pfam" id="PF13558">
    <property type="entry name" value="SbcC_Walker_B"/>
    <property type="match status" value="1"/>
</dbReference>
<dbReference type="EMBL" id="CP077365">
    <property type="protein sequence ID" value="QXB47596.1"/>
    <property type="molecule type" value="Genomic_DNA"/>
</dbReference>
<feature type="coiled-coil region" evidence="1">
    <location>
        <begin position="232"/>
        <end position="286"/>
    </location>
</feature>
<dbReference type="Pfam" id="PF13476">
    <property type="entry name" value="AAA_23"/>
    <property type="match status" value="1"/>
</dbReference>
<proteinExistence type="predicted"/>
<evidence type="ECO:0000259" key="2">
    <source>
        <dbReference type="Pfam" id="PF13476"/>
    </source>
</evidence>
<sequence length="1198" mass="138238">MKILSIRIKNLASLSDEHFIDFESAPLAHAGLIAIVGKTGAGKSTILDAMCLALFNRVPRLKDSDGKLKDVDGSELLTNSPLTVLRRGTGHGFAELCFIAQDQKRYLARWEIKRARENPNGKLQSVQRHLKCLTDGVVLADKAKAVDEKVKQITQLSFEQFTRAVLLAQSEVTAFLKARDNERGELLEYLTNSSIFAKIGELAFRKTADIAKQRKQLEEFLGHIEILSDEEIAAFTEQYQQAEQNHQQLEQQKNVLDKQQQWFERKAKLEQEVQAKQQQFQTQQNHHQQLVPEREQLKRLEVFSEIRPQVFQQAQNLQTLQQLEPQIQQAQTKFNELVQIFETGQKQYQLAEQQLKQTLDFEQQHQHALNQVRQSIQERAFIADEYKKCKEKRNILEQKLSPLHQQQNTVQQHIAQLEQNQIHMQQQLTQTQQYAVLDKGLSAHLHQLGQFIQNYQAIEQQLGNPTLARQKLSEAKSELEQLTASLGTVEQIELKLEQQRKNKDQKLAQVTQLDLIQQKIKIYHELYAELQQFTEKYTQASTQEEQLKTICQLAEQDYQTAKTEREKLQQILQQQRLLHTENIEQLRANLKDGEACLVCGSTHHPYRIDDSAVSKALFDLQQQQEQQAVALEQTKFNAWQNQQHALTQCLAELEQVQKYLAQLQTKQSSLQQELVQQLNLNQLHIELNQSPEQILLKLNELRQAAQTAISSFDSENLLLAQAIKQHNQLVQSIQRNESLLNTAQQWQQQVQHIVECLSETEQHAWQQSSSQTAKQTWTILDARAKQLEQQEQLAQHFEQQQQELKMLAANIEQLTKQIDEIDQNLQEITLKGQQNNEKAVSLIQQMTGRADIKPHEWLIEHDAKRQQQQTTYHEAKQRFEQTRQHFEQQKQALDQLKHQHQHTSQHQQQIDEQIQNWLKAHADFQASALTALMQINSTQEQDIRNRLNHAERLLSEASSALKTMQEQLSEHLQTQPDIEHEKLVSLIQDNIAELKAQLEVRDRLKLKLEVHQQNLAKQQQYAEQIQNIQQEEHRWSKISGLIGDAKGKEFRDYAQQYHLDILVEHANQQLAMLSQRYTLKRLEQSLSLAIIDHDMDGETRSVASLSGGESFLTALALSLAIANMASGSMKIESLFIDEGFGTLDASSLHMVMNALDQLQNQGRQVILISHIQEMHERIPVQIQVKPLGAGASTIEVVG</sequence>
<feature type="coiled-coil region" evidence="1">
    <location>
        <begin position="551"/>
        <end position="578"/>
    </location>
</feature>
<feature type="coiled-coil region" evidence="1">
    <location>
        <begin position="472"/>
        <end position="509"/>
    </location>
</feature>
<feature type="coiled-coil region" evidence="1">
    <location>
        <begin position="646"/>
        <end position="680"/>
    </location>
</feature>
<protein>
    <submittedName>
        <fullName evidence="3">AAA family ATPase</fullName>
    </submittedName>
</protein>
<evidence type="ECO:0000313" key="4">
    <source>
        <dbReference type="Proteomes" id="UP000683517"/>
    </source>
</evidence>
<evidence type="ECO:0000313" key="3">
    <source>
        <dbReference type="EMBL" id="QXB47596.1"/>
    </source>
</evidence>
<name>A0ABX8L6C5_9GAMM</name>
<dbReference type="Proteomes" id="UP000683517">
    <property type="component" value="Chromosome"/>
</dbReference>
<dbReference type="RefSeq" id="WP_216985541.1">
    <property type="nucleotide sequence ID" value="NZ_CP077365.1"/>
</dbReference>